<feature type="transmembrane region" description="Helical" evidence="6">
    <location>
        <begin position="287"/>
        <end position="306"/>
    </location>
</feature>
<keyword evidence="3 6" id="KW-1133">Transmembrane helix</keyword>
<evidence type="ECO:0000256" key="4">
    <source>
        <dbReference type="ARBA" id="ARBA00023136"/>
    </source>
</evidence>
<evidence type="ECO:0000256" key="2">
    <source>
        <dbReference type="ARBA" id="ARBA00022692"/>
    </source>
</evidence>
<dbReference type="PANTHER" id="PTHR23502">
    <property type="entry name" value="MAJOR FACILITATOR SUPERFAMILY"/>
    <property type="match status" value="1"/>
</dbReference>
<proteinExistence type="predicted"/>
<feature type="transmembrane region" description="Helical" evidence="6">
    <location>
        <begin position="166"/>
        <end position="192"/>
    </location>
</feature>
<feature type="transmembrane region" description="Helical" evidence="6">
    <location>
        <begin position="447"/>
        <end position="468"/>
    </location>
</feature>
<dbReference type="InterPro" id="IPR036259">
    <property type="entry name" value="MFS_trans_sf"/>
</dbReference>
<evidence type="ECO:0008006" key="8">
    <source>
        <dbReference type="Google" id="ProtNLM"/>
    </source>
</evidence>
<dbReference type="Pfam" id="PF07690">
    <property type="entry name" value="MFS_1"/>
    <property type="match status" value="1"/>
</dbReference>
<dbReference type="SUPFAM" id="SSF103473">
    <property type="entry name" value="MFS general substrate transporter"/>
    <property type="match status" value="1"/>
</dbReference>
<feature type="transmembrane region" description="Helical" evidence="6">
    <location>
        <begin position="474"/>
        <end position="500"/>
    </location>
</feature>
<feature type="non-terminal residue" evidence="7">
    <location>
        <position position="1"/>
    </location>
</feature>
<dbReference type="GO" id="GO:0005886">
    <property type="term" value="C:plasma membrane"/>
    <property type="evidence" value="ECO:0007669"/>
    <property type="project" value="TreeGrafter"/>
</dbReference>
<protein>
    <recommendedName>
        <fullName evidence="8">Major facilitator superfamily (MFS) profile domain-containing protein</fullName>
    </recommendedName>
</protein>
<dbReference type="PANTHER" id="PTHR23502:SF22">
    <property type="entry name" value="MAJOR FACILITATOR SUPERFAMILY (MFS) PROFILE DOMAIN-CONTAINING PROTEIN"/>
    <property type="match status" value="1"/>
</dbReference>
<dbReference type="EMBL" id="LN868506">
    <property type="protein sequence ID" value="CRX79040.1"/>
    <property type="molecule type" value="Genomic_DNA"/>
</dbReference>
<accession>A0A0H5FTM7</accession>
<evidence type="ECO:0000313" key="7">
    <source>
        <dbReference type="EMBL" id="CRX79040.1"/>
    </source>
</evidence>
<gene>
    <name evidence="7" type="ORF">ls5930a1_00086</name>
</gene>
<keyword evidence="2 6" id="KW-0812">Transmembrane</keyword>
<keyword evidence="4 6" id="KW-0472">Membrane</keyword>
<organism evidence="7">
    <name type="scientific">Leucosporidium scottii</name>
    <dbReference type="NCBI Taxonomy" id="5278"/>
    <lineage>
        <taxon>Eukaryota</taxon>
        <taxon>Fungi</taxon>
        <taxon>Dikarya</taxon>
        <taxon>Basidiomycota</taxon>
        <taxon>Pucciniomycotina</taxon>
        <taxon>Microbotryomycetes</taxon>
        <taxon>Leucosporidiales</taxon>
        <taxon>Leucosporidium</taxon>
    </lineage>
</organism>
<evidence type="ECO:0000256" key="6">
    <source>
        <dbReference type="SAM" id="Phobius"/>
    </source>
</evidence>
<feature type="transmembrane region" description="Helical" evidence="6">
    <location>
        <begin position="87"/>
        <end position="109"/>
    </location>
</feature>
<feature type="transmembrane region" description="Helical" evidence="6">
    <location>
        <begin position="129"/>
        <end position="146"/>
    </location>
</feature>
<comment type="subcellular location">
    <subcellularLocation>
        <location evidence="1">Membrane</location>
        <topology evidence="1">Multi-pass membrane protein</topology>
    </subcellularLocation>
</comment>
<evidence type="ECO:0000256" key="3">
    <source>
        <dbReference type="ARBA" id="ARBA00022989"/>
    </source>
</evidence>
<feature type="transmembrane region" description="Helical" evidence="6">
    <location>
        <begin position="362"/>
        <end position="388"/>
    </location>
</feature>
<dbReference type="AlphaFoldDB" id="A0A0H5FTM7"/>
<name>A0A0H5FTM7_9BASI</name>
<evidence type="ECO:0000256" key="5">
    <source>
        <dbReference type="SAM" id="MobiDB-lite"/>
    </source>
</evidence>
<feature type="compositionally biased region" description="Basic and acidic residues" evidence="5">
    <location>
        <begin position="25"/>
        <end position="37"/>
    </location>
</feature>
<dbReference type="GO" id="GO:0022857">
    <property type="term" value="F:transmembrane transporter activity"/>
    <property type="evidence" value="ECO:0007669"/>
    <property type="project" value="InterPro"/>
</dbReference>
<feature type="region of interest" description="Disordered" evidence="5">
    <location>
        <begin position="1"/>
        <end position="37"/>
    </location>
</feature>
<dbReference type="Gene3D" id="1.20.1250.20">
    <property type="entry name" value="MFS general substrate transporter like domains"/>
    <property type="match status" value="1"/>
</dbReference>
<reference evidence="7" key="1">
    <citation type="submission" date="2015-06" db="EMBL/GenBank/DDBJ databases">
        <title>Genetic Architecture Underlying Mating-Type Determination in the Yeast Leucosporidium scottii and the Evolution of Mating Systems in Basidiomycetes.</title>
        <authorList>
            <person name="Maia T.M."/>
            <person name="Lopes S."/>
            <person name="Almeida J.M.G.C.F."/>
            <person name="Rosa L.H."/>
            <person name="Sampaio J.P."/>
            <person name="Goncalves P."/>
            <person name="Coelho M.A."/>
        </authorList>
    </citation>
    <scope>NUCLEOTIDE SEQUENCE</scope>
</reference>
<evidence type="ECO:0000256" key="1">
    <source>
        <dbReference type="ARBA" id="ARBA00004141"/>
    </source>
</evidence>
<feature type="transmembrane region" description="Helical" evidence="6">
    <location>
        <begin position="255"/>
        <end position="275"/>
    </location>
</feature>
<feature type="transmembrane region" description="Helical" evidence="6">
    <location>
        <begin position="563"/>
        <end position="585"/>
    </location>
</feature>
<sequence length="599" mass="64422">MSSDPTPASSIDEKREPAHAAADLEGGHLGRTDSEIEKDGGEVQLFRTDAAAAGLKTAADGVTVLLPQPSDDPNDPLNWSSTKKHTILLILAFAAFCGDFQSGAGIPLLSSQAAEWGMTLNDVNKAGNLNVLLLGLGGLVWIPCVVDSAELDRTCAELTFRLFSPLYFWGRLPVLFWTQFLGTMMILGSVLVTSFDQYYALRPLTSLFLTASQTIGLTFLKVSVLPSVSARPSALGVDVLPLQDMFYFHEHARKIGIWIGIFLSSPYFGPFLGGFMVDGLDGQWRPVLWLVFAFSVGILLSIIFLADETWYDRTLAAQPVRETGIIARIKKLVGITAFQQRQYKASVAACCLRLGEVCIKPVVLVVFVIYALSFMWAVGINITSSILFATPKEAGGYGLPLTKISGLYATPLVALFIGEVFGHWANDAVADWHARRNGGIAIPERRLFTFFVAAFVMIPGLVIVGQALHLQLNIAAVIIGWGMYVVGVMVASVAVTAYVLDCYPTASGEVSALVNLSRTISGFSVGYYQMSWGEKAGFNVSFGSESRSPLIASVGTQLILSHLAVQAAIVAGATILVAILILTGARLRQLGGPLRHSAH</sequence>
<dbReference type="InterPro" id="IPR011701">
    <property type="entry name" value="MFS"/>
</dbReference>
<feature type="transmembrane region" description="Helical" evidence="6">
    <location>
        <begin position="408"/>
        <end position="426"/>
    </location>
</feature>